<feature type="region of interest" description="Disordered" evidence="1">
    <location>
        <begin position="132"/>
        <end position="154"/>
    </location>
</feature>
<dbReference type="SMART" id="SM00894">
    <property type="entry name" value="Excalibur"/>
    <property type="match status" value="1"/>
</dbReference>
<dbReference type="InterPro" id="IPR008613">
    <property type="entry name" value="Excalibur_Ca-bd_domain"/>
</dbReference>
<sequence length="154" mass="15873">MAGSERGRGPRWRVRRQWARMGVLGRIVAIALGLLIAFIVLGGALEACGATEDKPEEPPVTSNSVDPSPPASPDATGLPTADTEVPTVPTATDTETETATEEATSDPPESSPAADVYYENCDEARAAGAAPVFAGDPGYGPHLDRDGDGVACEP</sequence>
<feature type="compositionally biased region" description="Acidic residues" evidence="1">
    <location>
        <begin position="94"/>
        <end position="104"/>
    </location>
</feature>
<feature type="transmembrane region" description="Helical" evidence="2">
    <location>
        <begin position="21"/>
        <end position="45"/>
    </location>
</feature>
<feature type="region of interest" description="Disordered" evidence="1">
    <location>
        <begin position="50"/>
        <end position="114"/>
    </location>
</feature>
<evidence type="ECO:0000256" key="1">
    <source>
        <dbReference type="SAM" id="MobiDB-lite"/>
    </source>
</evidence>
<feature type="compositionally biased region" description="Low complexity" evidence="1">
    <location>
        <begin position="73"/>
        <end position="93"/>
    </location>
</feature>
<comment type="caution">
    <text evidence="4">The sequence shown here is derived from an EMBL/GenBank/DDBJ whole genome shotgun (WGS) entry which is preliminary data.</text>
</comment>
<accession>A0ABN3DE29</accession>
<name>A0ABN3DE29_9ACTN</name>
<keyword evidence="2" id="KW-0472">Membrane</keyword>
<evidence type="ECO:0000313" key="4">
    <source>
        <dbReference type="EMBL" id="GAA2228666.1"/>
    </source>
</evidence>
<protein>
    <submittedName>
        <fullName evidence="4">Excalibur calcium-binding domain-containing protein</fullName>
    </submittedName>
</protein>
<keyword evidence="2" id="KW-1133">Transmembrane helix</keyword>
<gene>
    <name evidence="4" type="ORF">GCM10010104_21800</name>
</gene>
<reference evidence="4 5" key="1">
    <citation type="journal article" date="2019" name="Int. J. Syst. Evol. Microbiol.">
        <title>The Global Catalogue of Microorganisms (GCM) 10K type strain sequencing project: providing services to taxonomists for standard genome sequencing and annotation.</title>
        <authorList>
            <consortium name="The Broad Institute Genomics Platform"/>
            <consortium name="The Broad Institute Genome Sequencing Center for Infectious Disease"/>
            <person name="Wu L."/>
            <person name="Ma J."/>
        </authorList>
    </citation>
    <scope>NUCLEOTIDE SEQUENCE [LARGE SCALE GENOMIC DNA]</scope>
    <source>
        <strain evidence="4 5">JCM 3053</strain>
    </source>
</reference>
<dbReference type="EMBL" id="BAAART010000050">
    <property type="protein sequence ID" value="GAA2228666.1"/>
    <property type="molecule type" value="Genomic_DNA"/>
</dbReference>
<keyword evidence="2" id="KW-0812">Transmembrane</keyword>
<evidence type="ECO:0000259" key="3">
    <source>
        <dbReference type="SMART" id="SM00894"/>
    </source>
</evidence>
<organism evidence="4 5">
    <name type="scientific">Streptomyces indiaensis</name>
    <dbReference type="NCBI Taxonomy" id="284033"/>
    <lineage>
        <taxon>Bacteria</taxon>
        <taxon>Bacillati</taxon>
        <taxon>Actinomycetota</taxon>
        <taxon>Actinomycetes</taxon>
        <taxon>Kitasatosporales</taxon>
        <taxon>Streptomycetaceae</taxon>
        <taxon>Streptomyces</taxon>
    </lineage>
</organism>
<evidence type="ECO:0000313" key="5">
    <source>
        <dbReference type="Proteomes" id="UP001501474"/>
    </source>
</evidence>
<proteinExistence type="predicted"/>
<dbReference type="Proteomes" id="UP001501474">
    <property type="component" value="Unassembled WGS sequence"/>
</dbReference>
<feature type="domain" description="Excalibur calcium-binding" evidence="3">
    <location>
        <begin position="117"/>
        <end position="153"/>
    </location>
</feature>
<evidence type="ECO:0000256" key="2">
    <source>
        <dbReference type="SAM" id="Phobius"/>
    </source>
</evidence>
<dbReference type="Pfam" id="PF05901">
    <property type="entry name" value="Excalibur"/>
    <property type="match status" value="1"/>
</dbReference>
<keyword evidence="5" id="KW-1185">Reference proteome</keyword>